<accession>A0A6A0AKK5</accession>
<evidence type="ECO:0000313" key="1">
    <source>
        <dbReference type="EMBL" id="GFH33098.1"/>
    </source>
</evidence>
<feature type="non-terminal residue" evidence="1">
    <location>
        <position position="35"/>
    </location>
</feature>
<evidence type="ECO:0000313" key="2">
    <source>
        <dbReference type="Proteomes" id="UP000485058"/>
    </source>
</evidence>
<sequence length="35" mass="4131">MLPHQELDYPYGKEAMMVASDQQSEDLQRSLLEYN</sequence>
<feature type="non-terminal residue" evidence="1">
    <location>
        <position position="1"/>
    </location>
</feature>
<reference evidence="1 2" key="1">
    <citation type="submission" date="2020-02" db="EMBL/GenBank/DDBJ databases">
        <title>Draft genome sequence of Haematococcus lacustris strain NIES-144.</title>
        <authorList>
            <person name="Morimoto D."/>
            <person name="Nakagawa S."/>
            <person name="Yoshida T."/>
            <person name="Sawayama S."/>
        </authorList>
    </citation>
    <scope>NUCLEOTIDE SEQUENCE [LARGE SCALE GENOMIC DNA]</scope>
    <source>
        <strain evidence="1 2">NIES-144</strain>
    </source>
</reference>
<name>A0A6A0AKK5_HAELA</name>
<dbReference type="Proteomes" id="UP000485058">
    <property type="component" value="Unassembled WGS sequence"/>
</dbReference>
<dbReference type="AlphaFoldDB" id="A0A6A0AKK5"/>
<dbReference type="EMBL" id="BLLF01007755">
    <property type="protein sequence ID" value="GFH33098.1"/>
    <property type="molecule type" value="Genomic_DNA"/>
</dbReference>
<protein>
    <submittedName>
        <fullName evidence="1">Uncharacterized protein</fullName>
    </submittedName>
</protein>
<gene>
    <name evidence="1" type="ORF">HaLaN_32417</name>
</gene>
<organism evidence="1 2">
    <name type="scientific">Haematococcus lacustris</name>
    <name type="common">Green alga</name>
    <name type="synonym">Haematococcus pluvialis</name>
    <dbReference type="NCBI Taxonomy" id="44745"/>
    <lineage>
        <taxon>Eukaryota</taxon>
        <taxon>Viridiplantae</taxon>
        <taxon>Chlorophyta</taxon>
        <taxon>core chlorophytes</taxon>
        <taxon>Chlorophyceae</taxon>
        <taxon>CS clade</taxon>
        <taxon>Chlamydomonadales</taxon>
        <taxon>Haematococcaceae</taxon>
        <taxon>Haematococcus</taxon>
    </lineage>
</organism>
<proteinExistence type="predicted"/>
<comment type="caution">
    <text evidence="1">The sequence shown here is derived from an EMBL/GenBank/DDBJ whole genome shotgun (WGS) entry which is preliminary data.</text>
</comment>
<keyword evidence="2" id="KW-1185">Reference proteome</keyword>